<dbReference type="KEGG" id="tact:SG35_002270"/>
<feature type="chain" id="PRO_5041946110" evidence="1">
    <location>
        <begin position="23"/>
        <end position="122"/>
    </location>
</feature>
<proteinExistence type="predicted"/>
<evidence type="ECO:0000256" key="1">
    <source>
        <dbReference type="SAM" id="SignalP"/>
    </source>
</evidence>
<evidence type="ECO:0000313" key="3">
    <source>
        <dbReference type="Proteomes" id="UP000032568"/>
    </source>
</evidence>
<keyword evidence="1" id="KW-0732">Signal</keyword>
<reference evidence="2 3" key="1">
    <citation type="journal article" date="2015" name="Genome Announc.">
        <title>Draft Genome Sequences of Marine Isolates of Thalassomonas viridans and Thalassomonas actiniarum.</title>
        <authorList>
            <person name="Olonade I."/>
            <person name="van Zyl L.J."/>
            <person name="Trindade M."/>
        </authorList>
    </citation>
    <scope>NUCLEOTIDE SEQUENCE [LARGE SCALE GENOMIC DNA]</scope>
    <source>
        <strain evidence="2 3">A5K-106</strain>
    </source>
</reference>
<dbReference type="AlphaFoldDB" id="A0AAE9YRH1"/>
<name>A0AAE9YRH1_9GAMM</name>
<keyword evidence="3" id="KW-1185">Reference proteome</keyword>
<dbReference type="EMBL" id="CP059735">
    <property type="protein sequence ID" value="WDD99526.1"/>
    <property type="molecule type" value="Genomic_DNA"/>
</dbReference>
<feature type="signal peptide" evidence="1">
    <location>
        <begin position="1"/>
        <end position="22"/>
    </location>
</feature>
<sequence>MNKRALIICLSACLIAPLNAYAKSFDLICIGKMEQEDGTPIGKNASSTLYKLDVENKTGSFFVGDIKIEGDLEVNPTHYKLYGDKFNTSIDRYTLNYIHWQKIALIGQTKTQGKCELPAPKI</sequence>
<protein>
    <submittedName>
        <fullName evidence="2">Uncharacterized protein</fullName>
    </submittedName>
</protein>
<accession>A0AAE9YRH1</accession>
<evidence type="ECO:0000313" key="2">
    <source>
        <dbReference type="EMBL" id="WDD99526.1"/>
    </source>
</evidence>
<organism evidence="2 3">
    <name type="scientific">Thalassomonas actiniarum</name>
    <dbReference type="NCBI Taxonomy" id="485447"/>
    <lineage>
        <taxon>Bacteria</taxon>
        <taxon>Pseudomonadati</taxon>
        <taxon>Pseudomonadota</taxon>
        <taxon>Gammaproteobacteria</taxon>
        <taxon>Alteromonadales</taxon>
        <taxon>Colwelliaceae</taxon>
        <taxon>Thalassomonas</taxon>
    </lineage>
</organism>
<dbReference type="Proteomes" id="UP000032568">
    <property type="component" value="Chromosome"/>
</dbReference>
<reference evidence="2 3" key="2">
    <citation type="journal article" date="2022" name="Mar. Drugs">
        <title>Bioassay-Guided Fractionation Leads to the Detection of Cholic Acid Generated by the Rare Thalassomonas sp.</title>
        <authorList>
            <person name="Pheiffer F."/>
            <person name="Schneider Y.K."/>
            <person name="Hansen E.H."/>
            <person name="Andersen J.H."/>
            <person name="Isaksson J."/>
            <person name="Busche T."/>
            <person name="R C."/>
            <person name="Kalinowski J."/>
            <person name="Zyl L.V."/>
            <person name="Trindade M."/>
        </authorList>
    </citation>
    <scope>NUCLEOTIDE SEQUENCE [LARGE SCALE GENOMIC DNA]</scope>
    <source>
        <strain evidence="2 3">A5K-106</strain>
    </source>
</reference>
<dbReference type="RefSeq" id="WP_044833838.1">
    <property type="nucleotide sequence ID" value="NZ_CP059735.1"/>
</dbReference>
<gene>
    <name evidence="2" type="ORF">SG35_002270</name>
</gene>